<feature type="transmembrane region" description="Helical" evidence="1">
    <location>
        <begin position="201"/>
        <end position="220"/>
    </location>
</feature>
<name>A0A316E931_9BACT</name>
<evidence type="ECO:0000256" key="2">
    <source>
        <dbReference type="SAM" id="SignalP"/>
    </source>
</evidence>
<dbReference type="Proteomes" id="UP000245489">
    <property type="component" value="Unassembled WGS sequence"/>
</dbReference>
<gene>
    <name evidence="3" type="ORF">LV89_01822</name>
</gene>
<dbReference type="AlphaFoldDB" id="A0A316E931"/>
<accession>A0A316E931</accession>
<keyword evidence="1" id="KW-0472">Membrane</keyword>
<keyword evidence="4" id="KW-1185">Reference proteome</keyword>
<feature type="chain" id="PRO_5016369630" evidence="2">
    <location>
        <begin position="26"/>
        <end position="235"/>
    </location>
</feature>
<sequence length="235" mass="24569">MKILQKMKFAMLSAMTLIASQNEVAAYFLGPAAGVAYTEAFLLGEGQVAGDLTDNTKGKQILISRGTKAQIIAWDTDATAASATPPRTPAPHWFAPTKEWCAVVFNGSATDFTTNLDLNSSDLVFGNGETVTLTYTLTTKIPFKKEGKKIVYDAALGGVTTPTAINGLQNNVVSGTDPSKPAVEPTDPALGNDSKTGLAAIAWWGWGLIVVGLIGIGLILKKVLGGGKSGKVVKK</sequence>
<feature type="signal peptide" evidence="2">
    <location>
        <begin position="1"/>
        <end position="25"/>
    </location>
</feature>
<protein>
    <submittedName>
        <fullName evidence="3">Uncharacterized protein</fullName>
    </submittedName>
</protein>
<keyword evidence="1" id="KW-1133">Transmembrane helix</keyword>
<keyword evidence="1" id="KW-0812">Transmembrane</keyword>
<evidence type="ECO:0000313" key="4">
    <source>
        <dbReference type="Proteomes" id="UP000245489"/>
    </source>
</evidence>
<comment type="caution">
    <text evidence="3">The sequence shown here is derived from an EMBL/GenBank/DDBJ whole genome shotgun (WGS) entry which is preliminary data.</text>
</comment>
<evidence type="ECO:0000313" key="3">
    <source>
        <dbReference type="EMBL" id="PWK27010.1"/>
    </source>
</evidence>
<dbReference type="RefSeq" id="WP_109742584.1">
    <property type="nucleotide sequence ID" value="NZ_QGGO01000008.1"/>
</dbReference>
<reference evidence="3 4" key="1">
    <citation type="submission" date="2018-05" db="EMBL/GenBank/DDBJ databases">
        <title>Genomic Encyclopedia of Archaeal and Bacterial Type Strains, Phase II (KMG-II): from individual species to whole genera.</title>
        <authorList>
            <person name="Goeker M."/>
        </authorList>
    </citation>
    <scope>NUCLEOTIDE SEQUENCE [LARGE SCALE GENOMIC DNA]</scope>
    <source>
        <strain evidence="3 4">DSM 22214</strain>
    </source>
</reference>
<proteinExistence type="predicted"/>
<dbReference type="EMBL" id="QGGO01000008">
    <property type="protein sequence ID" value="PWK27010.1"/>
    <property type="molecule type" value="Genomic_DNA"/>
</dbReference>
<evidence type="ECO:0000256" key="1">
    <source>
        <dbReference type="SAM" id="Phobius"/>
    </source>
</evidence>
<keyword evidence="2" id="KW-0732">Signal</keyword>
<organism evidence="3 4">
    <name type="scientific">Arcicella aurantiaca</name>
    <dbReference type="NCBI Taxonomy" id="591202"/>
    <lineage>
        <taxon>Bacteria</taxon>
        <taxon>Pseudomonadati</taxon>
        <taxon>Bacteroidota</taxon>
        <taxon>Cytophagia</taxon>
        <taxon>Cytophagales</taxon>
        <taxon>Flectobacillaceae</taxon>
        <taxon>Arcicella</taxon>
    </lineage>
</organism>